<dbReference type="PANTHER" id="PTHR24171">
    <property type="entry name" value="ANKYRIN REPEAT DOMAIN-CONTAINING PROTEIN 39-RELATED"/>
    <property type="match status" value="1"/>
</dbReference>
<dbReference type="Pfam" id="PF12796">
    <property type="entry name" value="Ank_2"/>
    <property type="match status" value="1"/>
</dbReference>
<dbReference type="OrthoDB" id="19174at2759"/>
<name>A0A812ZPL1_9DINO</name>
<dbReference type="Pfam" id="PF13637">
    <property type="entry name" value="Ank_4"/>
    <property type="match status" value="1"/>
</dbReference>
<feature type="repeat" description="ANK" evidence="3">
    <location>
        <begin position="178"/>
        <end position="210"/>
    </location>
</feature>
<dbReference type="PROSITE" id="PS50297">
    <property type="entry name" value="ANK_REP_REGION"/>
    <property type="match status" value="2"/>
</dbReference>
<dbReference type="CDD" id="cd17039">
    <property type="entry name" value="Ubl_ubiquitin_like"/>
    <property type="match status" value="1"/>
</dbReference>
<dbReference type="EMBL" id="CAJNJA010048979">
    <property type="protein sequence ID" value="CAE7834644.1"/>
    <property type="molecule type" value="Genomic_DNA"/>
</dbReference>
<keyword evidence="1" id="KW-0677">Repeat</keyword>
<dbReference type="PRINTS" id="PR01415">
    <property type="entry name" value="ANKYRIN"/>
</dbReference>
<dbReference type="InterPro" id="IPR029071">
    <property type="entry name" value="Ubiquitin-like_domsf"/>
</dbReference>
<accession>A0A812ZPL1</accession>
<keyword evidence="4" id="KW-0472">Membrane</keyword>
<keyword evidence="4" id="KW-1133">Transmembrane helix</keyword>
<evidence type="ECO:0000313" key="5">
    <source>
        <dbReference type="EMBL" id="CAE7834644.1"/>
    </source>
</evidence>
<feature type="transmembrane region" description="Helical" evidence="4">
    <location>
        <begin position="283"/>
        <end position="303"/>
    </location>
</feature>
<reference evidence="5" key="1">
    <citation type="submission" date="2021-02" db="EMBL/GenBank/DDBJ databases">
        <authorList>
            <person name="Dougan E. K."/>
            <person name="Rhodes N."/>
            <person name="Thang M."/>
            <person name="Chan C."/>
        </authorList>
    </citation>
    <scope>NUCLEOTIDE SEQUENCE</scope>
</reference>
<dbReference type="PROSITE" id="PS50088">
    <property type="entry name" value="ANK_REPEAT"/>
    <property type="match status" value="2"/>
</dbReference>
<dbReference type="InterPro" id="IPR002110">
    <property type="entry name" value="Ankyrin_rpt"/>
</dbReference>
<feature type="transmembrane region" description="Helical" evidence="4">
    <location>
        <begin position="246"/>
        <end position="271"/>
    </location>
</feature>
<dbReference type="Proteomes" id="UP000601435">
    <property type="component" value="Unassembled WGS sequence"/>
</dbReference>
<protein>
    <submittedName>
        <fullName evidence="5">Ankrd17 protein</fullName>
    </submittedName>
</protein>
<dbReference type="InterPro" id="IPR036770">
    <property type="entry name" value="Ankyrin_rpt-contain_sf"/>
</dbReference>
<dbReference type="SUPFAM" id="SSF54236">
    <property type="entry name" value="Ubiquitin-like"/>
    <property type="match status" value="1"/>
</dbReference>
<proteinExistence type="predicted"/>
<keyword evidence="6" id="KW-1185">Reference proteome</keyword>
<sequence>MIVSATAICNRGNTYLSCSLQRDIFQTHGRSMRDVWTAVRVWRDSGEEVAAIPLEKASDVKALKQRLLKQCQMPRFRQRLFHRGSFMKDAMRLTSPIDVKLTLVPFVSASKQQVRDLAEASQKGWLSKVEDILKRPQDPDGLASDGYRALHYASANGHTEVVRLLLEAGAKINKRTDDRVTALCCAANGGHAETARLLLEEGADVNEVDESDSNALSCAYFNGHLKAVWLLLEAGADMRRDVVKCIAIEAVFITPLLCVMAVLYIVSLFYSMYIPLFWLDDRYAVLGCFLSPIVLLILTWLYLRTRPIIFWKPILWVYIPASQFWKHVVSPHADKLD</sequence>
<evidence type="ECO:0000256" key="1">
    <source>
        <dbReference type="ARBA" id="ARBA00022737"/>
    </source>
</evidence>
<organism evidence="5 6">
    <name type="scientific">Symbiodinium necroappetens</name>
    <dbReference type="NCBI Taxonomy" id="1628268"/>
    <lineage>
        <taxon>Eukaryota</taxon>
        <taxon>Sar</taxon>
        <taxon>Alveolata</taxon>
        <taxon>Dinophyceae</taxon>
        <taxon>Suessiales</taxon>
        <taxon>Symbiodiniaceae</taxon>
        <taxon>Symbiodinium</taxon>
    </lineage>
</organism>
<evidence type="ECO:0000256" key="3">
    <source>
        <dbReference type="PROSITE-ProRule" id="PRU00023"/>
    </source>
</evidence>
<comment type="caution">
    <text evidence="5">The sequence shown here is derived from an EMBL/GenBank/DDBJ whole genome shotgun (WGS) entry which is preliminary data.</text>
</comment>
<gene>
    <name evidence="5" type="primary">Ankrd17</name>
    <name evidence="5" type="ORF">SNEC2469_LOCUS25020</name>
</gene>
<evidence type="ECO:0000256" key="2">
    <source>
        <dbReference type="ARBA" id="ARBA00023043"/>
    </source>
</evidence>
<keyword evidence="4" id="KW-0812">Transmembrane</keyword>
<keyword evidence="2 3" id="KW-0040">ANK repeat</keyword>
<feature type="repeat" description="ANK" evidence="3">
    <location>
        <begin position="145"/>
        <end position="177"/>
    </location>
</feature>
<dbReference type="Gene3D" id="1.25.40.20">
    <property type="entry name" value="Ankyrin repeat-containing domain"/>
    <property type="match status" value="1"/>
</dbReference>
<evidence type="ECO:0000313" key="6">
    <source>
        <dbReference type="Proteomes" id="UP000601435"/>
    </source>
</evidence>
<dbReference type="AlphaFoldDB" id="A0A812ZPL1"/>
<dbReference type="SUPFAM" id="SSF48403">
    <property type="entry name" value="Ankyrin repeat"/>
    <property type="match status" value="1"/>
</dbReference>
<evidence type="ECO:0000256" key="4">
    <source>
        <dbReference type="SAM" id="Phobius"/>
    </source>
</evidence>
<dbReference type="SMART" id="SM00248">
    <property type="entry name" value="ANK"/>
    <property type="match status" value="3"/>
</dbReference>